<evidence type="ECO:0000313" key="2">
    <source>
        <dbReference type="EMBL" id="UWP60440.1"/>
    </source>
</evidence>
<evidence type="ECO:0008006" key="4">
    <source>
        <dbReference type="Google" id="ProtNLM"/>
    </source>
</evidence>
<feature type="signal peptide" evidence="1">
    <location>
        <begin position="1"/>
        <end position="20"/>
    </location>
</feature>
<sequence>MKKKIIAIVLCLAITLSVVACGGTNDKKETAPGDSLPAGISQGYSDDVFNIDSLPVSISYGNGKITIESLETECKEINYSNEVYATVILDVSTLSENELHYLGDGNIYDSDKDMQLYLMTINPDSDKVESVDPEDLSDKYLHLNRNDTVYENGKFTLKFDSIEDKDHRNTFSGKKITLSLDLRQDQNSNPSEYFYDTTIE</sequence>
<gene>
    <name evidence="2" type="ORF">NQ502_05200</name>
</gene>
<keyword evidence="1" id="KW-0732">Signal</keyword>
<evidence type="ECO:0000313" key="3">
    <source>
        <dbReference type="Proteomes" id="UP001060164"/>
    </source>
</evidence>
<dbReference type="EMBL" id="CP102290">
    <property type="protein sequence ID" value="UWP60440.1"/>
    <property type="molecule type" value="Genomic_DNA"/>
</dbReference>
<evidence type="ECO:0000256" key="1">
    <source>
        <dbReference type="SAM" id="SignalP"/>
    </source>
</evidence>
<reference evidence="2" key="1">
    <citation type="journal article" date="2022" name="Cell">
        <title>Design, construction, and in vivo augmentation of a complex gut microbiome.</title>
        <authorList>
            <person name="Cheng A.G."/>
            <person name="Ho P.Y."/>
            <person name="Aranda-Diaz A."/>
            <person name="Jain S."/>
            <person name="Yu F.B."/>
            <person name="Meng X."/>
            <person name="Wang M."/>
            <person name="Iakiviak M."/>
            <person name="Nagashima K."/>
            <person name="Zhao A."/>
            <person name="Murugkar P."/>
            <person name="Patil A."/>
            <person name="Atabakhsh K."/>
            <person name="Weakley A."/>
            <person name="Yan J."/>
            <person name="Brumbaugh A.R."/>
            <person name="Higginbottom S."/>
            <person name="Dimas A."/>
            <person name="Shiver A.L."/>
            <person name="Deutschbauer A."/>
            <person name="Neff N."/>
            <person name="Sonnenburg J.L."/>
            <person name="Huang K.C."/>
            <person name="Fischbach M.A."/>
        </authorList>
    </citation>
    <scope>NUCLEOTIDE SEQUENCE</scope>
    <source>
        <strain evidence="2">DSM 19829</strain>
    </source>
</reference>
<feature type="chain" id="PRO_5045818465" description="Lipoprotein" evidence="1">
    <location>
        <begin position="21"/>
        <end position="200"/>
    </location>
</feature>
<organism evidence="2 3">
    <name type="scientific">Ruminococcus gauvreauii</name>
    <dbReference type="NCBI Taxonomy" id="438033"/>
    <lineage>
        <taxon>Bacteria</taxon>
        <taxon>Bacillati</taxon>
        <taxon>Bacillota</taxon>
        <taxon>Clostridia</taxon>
        <taxon>Eubacteriales</taxon>
        <taxon>Oscillospiraceae</taxon>
        <taxon>Ruminococcus</taxon>
    </lineage>
</organism>
<proteinExistence type="predicted"/>
<dbReference type="PROSITE" id="PS51257">
    <property type="entry name" value="PROKAR_LIPOPROTEIN"/>
    <property type="match status" value="1"/>
</dbReference>
<accession>A0ABY5VKM2</accession>
<dbReference type="RefSeq" id="WP_028529127.1">
    <property type="nucleotide sequence ID" value="NZ_CABLBR010000019.1"/>
</dbReference>
<protein>
    <recommendedName>
        <fullName evidence="4">Lipoprotein</fullName>
    </recommendedName>
</protein>
<keyword evidence="3" id="KW-1185">Reference proteome</keyword>
<dbReference type="Proteomes" id="UP001060164">
    <property type="component" value="Chromosome"/>
</dbReference>
<name>A0ABY5VKM2_9FIRM</name>